<dbReference type="HOGENOM" id="CLU_063205_0_0_4"/>
<dbReference type="Pfam" id="PF13708">
    <property type="entry name" value="DUF4942"/>
    <property type="match status" value="1"/>
</dbReference>
<protein>
    <recommendedName>
        <fullName evidence="1">DUF4942 domain-containing protein</fullName>
    </recommendedName>
</protein>
<evidence type="ECO:0000313" key="3">
    <source>
        <dbReference type="Proteomes" id="UP000002287"/>
    </source>
</evidence>
<evidence type="ECO:0000259" key="1">
    <source>
        <dbReference type="Pfam" id="PF13708"/>
    </source>
</evidence>
<name>A4JFR0_BURVG</name>
<feature type="domain" description="DUF4942" evidence="1">
    <location>
        <begin position="112"/>
        <end position="293"/>
    </location>
</feature>
<dbReference type="eggNOG" id="COG0827">
    <property type="taxonomic scope" value="Bacteria"/>
</dbReference>
<dbReference type="EMBL" id="CP000614">
    <property type="protein sequence ID" value="ABO55113.1"/>
    <property type="molecule type" value="Genomic_DNA"/>
</dbReference>
<sequence length="300" mass="34292">MSSISPSNELQPQTEFSQLLGQRAAINEKLIELQRVQGELRELVDQIPFIDYGHPDCVVAEWLRHEGDRMQKILEHRREDTAAREQGARCFGNTPAASRTEGRTAQLSMLPVDSCAWKFLFQRLGYDRLLDEQGRNELSAQLSAGEFLPFVEANVHATLGRLLEERDETLGLGVERVFRQLSRDYKSNKSGGFGRKLVVESAVNYDPRFGGRWSEGWRSGALDDLLHFMLLADGRRDDVRFSAWLQEHLGAGRLVIQHEYFLVKVFKKGTLHLTFQRMDLLDALNRLLGRRNPRAITAEN</sequence>
<accession>A4JFR0</accession>
<dbReference type="InterPro" id="IPR031339">
    <property type="entry name" value="DUF4942"/>
</dbReference>
<reference evidence="3" key="1">
    <citation type="submission" date="2007-03" db="EMBL/GenBank/DDBJ databases">
        <title>Complete sequence of chromosome 1 of Burkholderia vietnamiensis G4.</title>
        <authorList>
            <consortium name="US DOE Joint Genome Institute"/>
            <person name="Copeland A."/>
            <person name="Lucas S."/>
            <person name="Lapidus A."/>
            <person name="Barry K."/>
            <person name="Detter J.C."/>
            <person name="Glavina del Rio T."/>
            <person name="Hammon N."/>
            <person name="Israni S."/>
            <person name="Dalin E."/>
            <person name="Tice H."/>
            <person name="Pitluck S."/>
            <person name="Chain P."/>
            <person name="Malfatti S."/>
            <person name="Shin M."/>
            <person name="Vergez L."/>
            <person name="Schmutz J."/>
            <person name="Larimer F."/>
            <person name="Land M."/>
            <person name="Hauser L."/>
            <person name="Kyrpides N."/>
            <person name="Tiedje J."/>
            <person name="Richardson P."/>
        </authorList>
    </citation>
    <scope>NUCLEOTIDE SEQUENCE [LARGE SCALE GENOMIC DNA]</scope>
    <source>
        <strain evidence="3">G4 / LMG 22486</strain>
    </source>
</reference>
<dbReference type="KEGG" id="bvi:Bcep1808_2111"/>
<dbReference type="Proteomes" id="UP000002287">
    <property type="component" value="Chromosome 1"/>
</dbReference>
<evidence type="ECO:0000313" key="2">
    <source>
        <dbReference type="EMBL" id="ABO55113.1"/>
    </source>
</evidence>
<dbReference type="AlphaFoldDB" id="A4JFR0"/>
<organism evidence="2 3">
    <name type="scientific">Burkholderia vietnamiensis (strain G4 / LMG 22486)</name>
    <name type="common">Burkholderia cepacia (strain R1808)</name>
    <dbReference type="NCBI Taxonomy" id="269482"/>
    <lineage>
        <taxon>Bacteria</taxon>
        <taxon>Pseudomonadati</taxon>
        <taxon>Pseudomonadota</taxon>
        <taxon>Betaproteobacteria</taxon>
        <taxon>Burkholderiales</taxon>
        <taxon>Burkholderiaceae</taxon>
        <taxon>Burkholderia</taxon>
        <taxon>Burkholderia cepacia complex</taxon>
    </lineage>
</organism>
<gene>
    <name evidence="2" type="ordered locus">Bcep1808_2111</name>
</gene>
<proteinExistence type="predicted"/>